<comment type="caution">
    <text evidence="2">The sequence shown here is derived from an EMBL/GenBank/DDBJ whole genome shotgun (WGS) entry which is preliminary data.</text>
</comment>
<dbReference type="GO" id="GO:0004343">
    <property type="term" value="F:glucosamine 6-phosphate N-acetyltransferase activity"/>
    <property type="evidence" value="ECO:0007669"/>
    <property type="project" value="TreeGrafter"/>
</dbReference>
<dbReference type="Pfam" id="PF00583">
    <property type="entry name" value="Acetyltransf_1"/>
    <property type="match status" value="1"/>
</dbReference>
<dbReference type="PANTHER" id="PTHR13355:SF11">
    <property type="entry name" value="GLUCOSAMINE 6-PHOSPHATE N-ACETYLTRANSFERASE"/>
    <property type="match status" value="1"/>
</dbReference>
<evidence type="ECO:0000313" key="3">
    <source>
        <dbReference type="Proteomes" id="UP000228777"/>
    </source>
</evidence>
<dbReference type="Proteomes" id="UP000228777">
    <property type="component" value="Unassembled WGS sequence"/>
</dbReference>
<dbReference type="InterPro" id="IPR039143">
    <property type="entry name" value="GNPNAT1-like"/>
</dbReference>
<protein>
    <submittedName>
        <fullName evidence="2">GNAT family N-acetyltransferase</fullName>
    </submittedName>
</protein>
<proteinExistence type="predicted"/>
<dbReference type="PANTHER" id="PTHR13355">
    <property type="entry name" value="GLUCOSAMINE 6-PHOSPHATE N-ACETYLTRANSFERASE"/>
    <property type="match status" value="1"/>
</dbReference>
<name>A0A2M6Z402_9BACT</name>
<dbReference type="PROSITE" id="PS51186">
    <property type="entry name" value="GNAT"/>
    <property type="match status" value="1"/>
</dbReference>
<evidence type="ECO:0000259" key="1">
    <source>
        <dbReference type="PROSITE" id="PS51186"/>
    </source>
</evidence>
<evidence type="ECO:0000313" key="2">
    <source>
        <dbReference type="EMBL" id="PIU47102.1"/>
    </source>
</evidence>
<keyword evidence="2" id="KW-0808">Transferase</keyword>
<reference evidence="3" key="1">
    <citation type="submission" date="2017-09" db="EMBL/GenBank/DDBJ databases">
        <title>Depth-based differentiation of microbial function through sediment-hosted aquifers and enrichment of novel symbionts in the deep terrestrial subsurface.</title>
        <authorList>
            <person name="Probst A.J."/>
            <person name="Ladd B."/>
            <person name="Jarett J.K."/>
            <person name="Geller-Mcgrath D.E."/>
            <person name="Sieber C.M.K."/>
            <person name="Emerson J.B."/>
            <person name="Anantharaman K."/>
            <person name="Thomas B.C."/>
            <person name="Malmstrom R."/>
            <person name="Stieglmeier M."/>
            <person name="Klingl A."/>
            <person name="Woyke T."/>
            <person name="Ryan C.M."/>
            <person name="Banfield J.F."/>
        </authorList>
    </citation>
    <scope>NUCLEOTIDE SEQUENCE [LARGE SCALE GENOMIC DNA]</scope>
</reference>
<dbReference type="Gene3D" id="3.40.630.30">
    <property type="match status" value="1"/>
</dbReference>
<accession>A0A2M6Z402</accession>
<dbReference type="EMBL" id="PEWP01000015">
    <property type="protein sequence ID" value="PIU47102.1"/>
    <property type="molecule type" value="Genomic_DNA"/>
</dbReference>
<sequence>MCGIIGYKGLKILILEKNKEIARVFLYILTNDLHKEPFGLVEDVFVKENYRDKGYGTKIMKVLIEEAKKSGCYKLICTSRFSRPKVHRFYKKLGFEKHGYEFRMNML</sequence>
<dbReference type="InterPro" id="IPR000182">
    <property type="entry name" value="GNAT_dom"/>
</dbReference>
<gene>
    <name evidence="2" type="ORF">COS93_00810</name>
</gene>
<dbReference type="InterPro" id="IPR016181">
    <property type="entry name" value="Acyl_CoA_acyltransferase"/>
</dbReference>
<dbReference type="AlphaFoldDB" id="A0A2M6Z402"/>
<dbReference type="SUPFAM" id="SSF55729">
    <property type="entry name" value="Acyl-CoA N-acyltransferases (Nat)"/>
    <property type="match status" value="1"/>
</dbReference>
<feature type="domain" description="N-acetyltransferase" evidence="1">
    <location>
        <begin position="1"/>
        <end position="107"/>
    </location>
</feature>
<organism evidence="2 3">
    <name type="scientific">bacterium (Candidatus Gribaldobacteria) CG07_land_8_20_14_0_80_33_18</name>
    <dbReference type="NCBI Taxonomy" id="2014272"/>
    <lineage>
        <taxon>Bacteria</taxon>
        <taxon>Candidatus Gribaldobacteria</taxon>
    </lineage>
</organism>
<dbReference type="CDD" id="cd04301">
    <property type="entry name" value="NAT_SF"/>
    <property type="match status" value="1"/>
</dbReference>